<protein>
    <submittedName>
        <fullName evidence="1">MBL fold metallo-hydrolase</fullName>
    </submittedName>
</protein>
<dbReference type="EMBL" id="SMOG01000012">
    <property type="protein sequence ID" value="TDF72909.1"/>
    <property type="molecule type" value="Genomic_DNA"/>
</dbReference>
<evidence type="ECO:0000313" key="1">
    <source>
        <dbReference type="EMBL" id="TDF72909.1"/>
    </source>
</evidence>
<gene>
    <name evidence="1" type="ORF">E0946_04560</name>
</gene>
<dbReference type="Proteomes" id="UP000294588">
    <property type="component" value="Unassembled WGS sequence"/>
</dbReference>
<reference evidence="1" key="1">
    <citation type="submission" date="2019-03" db="EMBL/GenBank/DDBJ databases">
        <title>Candidatus Syntrophosphaera thermopropionivorans: a novel player in syntrophic propionate oxidation during anaerobic digestion.</title>
        <authorList>
            <person name="Dyksma S."/>
        </authorList>
    </citation>
    <scope>NUCLEOTIDE SEQUENCE</scope>
    <source>
        <strain evidence="1">W5</strain>
    </source>
</reference>
<name>A0AC61QIV4_9BACT</name>
<keyword evidence="2" id="KW-1185">Reference proteome</keyword>
<sequence>MFQLAVLVSSSQGNASFIRTDETAILLDAGTPAKTIFNALQDLGIDRYEIKGVILSHEHSDHIKGAGAVLRYLKVPLYINEETYHQCQYRLGNIPAGINFFQTGIPFRINDLVIHPFSSSHDAVESCNFTFHRLHNQERKLGIATDLGFPTTLVVNKLKDCTTIVLESNHDEKMLMEGPYPWSLKQRIKSPQGHLSNQQAVGLLSQIMHYGLENLILAHLSETNNNPQLVWDTMNDFLQSIRSNVNLLIAEPYRHTPLINI</sequence>
<proteinExistence type="predicted"/>
<organism evidence="1 2">
    <name type="scientific">Candidatus Syntrophosphaera thermopropionivorans</name>
    <dbReference type="NCBI Taxonomy" id="2593015"/>
    <lineage>
        <taxon>Bacteria</taxon>
        <taxon>Pseudomonadati</taxon>
        <taxon>Candidatus Cloacimonadota</taxon>
        <taxon>Candidatus Cloacimonadia</taxon>
        <taxon>Candidatus Cloacimonadales</taxon>
        <taxon>Candidatus Cloacimonadaceae</taxon>
        <taxon>Candidatus Syntrophosphaera</taxon>
    </lineage>
</organism>
<comment type="caution">
    <text evidence="1">The sequence shown here is derived from an EMBL/GenBank/DDBJ whole genome shotgun (WGS) entry which is preliminary data.</text>
</comment>
<evidence type="ECO:0000313" key="2">
    <source>
        <dbReference type="Proteomes" id="UP000294588"/>
    </source>
</evidence>
<accession>A0AC61QIV4</accession>